<evidence type="ECO:0000313" key="1">
    <source>
        <dbReference type="EMBL" id="QHT98258.1"/>
    </source>
</evidence>
<reference evidence="1" key="1">
    <citation type="journal article" date="2020" name="Nature">
        <title>Giant virus diversity and host interactions through global metagenomics.</title>
        <authorList>
            <person name="Schulz F."/>
            <person name="Roux S."/>
            <person name="Paez-Espino D."/>
            <person name="Jungbluth S."/>
            <person name="Walsh D.A."/>
            <person name="Denef V.J."/>
            <person name="McMahon K.D."/>
            <person name="Konstantinidis K.T."/>
            <person name="Eloe-Fadrosh E.A."/>
            <person name="Kyrpides N.C."/>
            <person name="Woyke T."/>
        </authorList>
    </citation>
    <scope>NUCLEOTIDE SEQUENCE</scope>
    <source>
        <strain evidence="1">GVMAG-M-3300025626-8</strain>
    </source>
</reference>
<sequence length="562" mass="63623">MDRKIPRALDSRVIHVDSAFRRSDESVNKYNIFFNSYDKKKAKIVKDVVGLRINKATIPKVHDNIIPGINILNLHVTPTSTVIRTLQSESDLVQYVSDLSSSLVLTTNVTRLSNTRYTELQRGLLQVSEPDTVICKYEISSTNGNQLLISSSEFPNSTSFENDYAMLVTSEKKRWNISFPLTLSLSVAESHRILLKPGYYPTSSMIIGEIFEAFATVTSGVNDNLQYYYDWNNTNTDTNGWSVYKEARGKWTLYFRTFNNNDDMNIYFSREPGAHDVLHQLGLRSTQSSNWAVATPPASYDTHLYKMTKHTINSPPSTANADNTIIGRSTLNFSSIFELQFQQINLSPRRYVDIIIKNIPNSALITNSTIHNEVFARIDLAKHNVSYSSSMTTTTQSNTQEDFDESSSSDTFAVFENNTTNKMPLFDPISLDHLQIELVDNMGYAYIAERDHTMQIELTVLGDSTVQFDFPTKNIGSVSPPRRQLTELPEFPEHKPSHKKKKIKIHEPPKNPSPISDWIYDNRLEFGAGTAIFFTVLYLANRLSLLLPSSPPLEAPSQGHRS</sequence>
<organism evidence="1">
    <name type="scientific">viral metagenome</name>
    <dbReference type="NCBI Taxonomy" id="1070528"/>
    <lineage>
        <taxon>unclassified sequences</taxon>
        <taxon>metagenomes</taxon>
        <taxon>organismal metagenomes</taxon>
    </lineage>
</organism>
<proteinExistence type="predicted"/>
<protein>
    <submittedName>
        <fullName evidence="1">Uncharacterized protein</fullName>
    </submittedName>
</protein>
<accession>A0A6C0IY58</accession>
<dbReference type="AlphaFoldDB" id="A0A6C0IY58"/>
<dbReference type="EMBL" id="MN740291">
    <property type="protein sequence ID" value="QHT98258.1"/>
    <property type="molecule type" value="Genomic_DNA"/>
</dbReference>
<name>A0A6C0IY58_9ZZZZ</name>